<evidence type="ECO:0000313" key="4">
    <source>
        <dbReference type="EMBL" id="MDE5414791.1"/>
    </source>
</evidence>
<evidence type="ECO:0000256" key="1">
    <source>
        <dbReference type="ARBA" id="ARBA00022679"/>
    </source>
</evidence>
<sequence length="1024" mass="116464">MKTSAQVKIVEYHESLAKGVAKMWNESRDDWGGDSTVMSEQDVIEKEANSANLHLFLAMVEDEVVGYCGLSEYKEDEGSLYIPLLNVHPAYQGLKIGKQLVLRAIEKTVELNWPRLDLFTWAGNTKAVPLYKKCGFFWEERDDVTHLMNFIPMVLQLDWLRPFFEKHNWYTTSQRIIEVKPDGIKENGHTYYEYKWEAGTEFVRIQVERTGRGVRLVETQDILIEMKLPAFKLLEKEEHLVTYRIVNKTDQPLTGSISGKSSTVVNHSFDKTLDIKDEWVGEVPLKLIMPQSEPSPWKTHPVVEANLEMNGTVFPLKMGVFTKRAGKLHLRSVQKNWIPQQKGTVYLDLESQLEEETTWTIKLPENEVVKWEFSEIETRLQGKERVSIPLSCELLKNEFLTKDVEVRVKRSSGQSFTFTTTLSLAFPGSGAKFGGESEGYWYIYNGPFFVKVEKRNQIAKIGSIRSKQAPLTLLTPKIGKPYSEEFSKKEATSVEFNNYNEASELKTTLHSEAFPQLTLTTFIKLYGDGLVELSHELHNEGEESKESISLLQPFIPKFENMAVPQKEGVMIGNEATIPFTPYISDKDISEPWLFTSATNGETKAIAWPKEAIGRKDDWRFAVEYKLGTIGANEKANFGPVQVGINTVSTWSDWRELVVGEETHSLKELPLYTLAAEGGSMISSVCEKINYSFHSMLTPYVHGSLMLQHNGKLYMKETKPEDAVHHITLQLEHQQPGLQSITGDFRSSSHRSQVKALQLVKGKREVTTVESNGVWTVQNGVIEFKASPTYFPGVYSLTYKGEETLHHQYPEAGPKAWWNPWGGGLRYTFQDVSAYSMLKEKTAVEFVTKVDKYGHQWTGLCLSTAFSEHETMKGVVLRQFALTLPEVPVVALFAEIEQRSGRTFTNEVLDLEAFIKPAEKLTSCYANLPTEGTIHTYYAGVEEFILKDTPFVTMGSDEREDDLIVIHPREKKMAELYMNQEVMLVASETDWSASSGEMVRIQPTILLFGDGKQTHYTQLQRLSFN</sequence>
<evidence type="ECO:0000259" key="3">
    <source>
        <dbReference type="PROSITE" id="PS51186"/>
    </source>
</evidence>
<dbReference type="InterPro" id="IPR016181">
    <property type="entry name" value="Acyl_CoA_acyltransferase"/>
</dbReference>
<dbReference type="Gene3D" id="3.40.630.30">
    <property type="match status" value="1"/>
</dbReference>
<comment type="caution">
    <text evidence="4">The sequence shown here is derived from an EMBL/GenBank/DDBJ whole genome shotgun (WGS) entry which is preliminary data.</text>
</comment>
<dbReference type="InterPro" id="IPR000182">
    <property type="entry name" value="GNAT_dom"/>
</dbReference>
<reference evidence="4" key="1">
    <citation type="submission" date="2024-05" db="EMBL/GenBank/DDBJ databases">
        <title>Alkalihalobacillus sp. strain MEB203 novel alkaliphilic bacterium from Lonar Lake, India.</title>
        <authorList>
            <person name="Joshi A."/>
            <person name="Thite S."/>
            <person name="Mengade P."/>
        </authorList>
    </citation>
    <scope>NUCLEOTIDE SEQUENCE</scope>
    <source>
        <strain evidence="4">MEB 203</strain>
    </source>
</reference>
<keyword evidence="5" id="KW-1185">Reference proteome</keyword>
<dbReference type="Pfam" id="PF00583">
    <property type="entry name" value="Acetyltransf_1"/>
    <property type="match status" value="1"/>
</dbReference>
<evidence type="ECO:0000313" key="5">
    <source>
        <dbReference type="Proteomes" id="UP001148125"/>
    </source>
</evidence>
<feature type="domain" description="N-acetyltransferase" evidence="3">
    <location>
        <begin position="7"/>
        <end position="158"/>
    </location>
</feature>
<dbReference type="SUPFAM" id="SSF55729">
    <property type="entry name" value="Acyl-CoA N-acyltransferases (Nat)"/>
    <property type="match status" value="1"/>
</dbReference>
<organism evidence="4 5">
    <name type="scientific">Alkalihalobacterium chitinilyticum</name>
    <dbReference type="NCBI Taxonomy" id="2980103"/>
    <lineage>
        <taxon>Bacteria</taxon>
        <taxon>Bacillati</taxon>
        <taxon>Bacillota</taxon>
        <taxon>Bacilli</taxon>
        <taxon>Bacillales</taxon>
        <taxon>Bacillaceae</taxon>
        <taxon>Alkalihalobacterium</taxon>
    </lineage>
</organism>
<dbReference type="PANTHER" id="PTHR43877">
    <property type="entry name" value="AMINOALKYLPHOSPHONATE N-ACETYLTRANSFERASE-RELATED-RELATED"/>
    <property type="match status" value="1"/>
</dbReference>
<dbReference type="InterPro" id="IPR050832">
    <property type="entry name" value="Bact_Acetyltransf"/>
</dbReference>
<dbReference type="EMBL" id="JAOTPO010000011">
    <property type="protein sequence ID" value="MDE5414791.1"/>
    <property type="molecule type" value="Genomic_DNA"/>
</dbReference>
<dbReference type="CDD" id="cd04301">
    <property type="entry name" value="NAT_SF"/>
    <property type="match status" value="1"/>
</dbReference>
<proteinExistence type="predicted"/>
<dbReference type="PROSITE" id="PS51186">
    <property type="entry name" value="GNAT"/>
    <property type="match status" value="1"/>
</dbReference>
<keyword evidence="1" id="KW-0808">Transferase</keyword>
<dbReference type="PANTHER" id="PTHR43877:SF8">
    <property type="entry name" value="N-ACETYLGLUTAMATE SYNTHASE-RELATED"/>
    <property type="match status" value="1"/>
</dbReference>
<name>A0ABT5VH68_9BACI</name>
<dbReference type="Proteomes" id="UP001148125">
    <property type="component" value="Unassembled WGS sequence"/>
</dbReference>
<keyword evidence="2" id="KW-0012">Acyltransferase</keyword>
<evidence type="ECO:0000256" key="2">
    <source>
        <dbReference type="ARBA" id="ARBA00023315"/>
    </source>
</evidence>
<accession>A0ABT5VH68</accession>
<gene>
    <name evidence="4" type="ORF">N7Z68_15640</name>
</gene>
<protein>
    <submittedName>
        <fullName evidence="4">GNAT family N-acetyltransferase</fullName>
    </submittedName>
</protein>
<dbReference type="RefSeq" id="WP_275119401.1">
    <property type="nucleotide sequence ID" value="NZ_JAOTPO010000011.1"/>
</dbReference>